<reference evidence="1 2" key="1">
    <citation type="journal article" date="2021" name="Genome Biol.">
        <title>AFLAP: assembly-free linkage analysis pipeline using k-mers from genome sequencing data.</title>
        <authorList>
            <person name="Fletcher K."/>
            <person name="Zhang L."/>
            <person name="Gil J."/>
            <person name="Han R."/>
            <person name="Cavanaugh K."/>
            <person name="Michelmore R."/>
        </authorList>
    </citation>
    <scope>NUCLEOTIDE SEQUENCE [LARGE SCALE GENOMIC DNA]</scope>
    <source>
        <strain evidence="1 2">SF5</strain>
    </source>
</reference>
<dbReference type="Proteomes" id="UP000294530">
    <property type="component" value="Unassembled WGS sequence"/>
</dbReference>
<organism evidence="1 2">
    <name type="scientific">Bremia lactucae</name>
    <name type="common">Lettuce downy mildew</name>
    <dbReference type="NCBI Taxonomy" id="4779"/>
    <lineage>
        <taxon>Eukaryota</taxon>
        <taxon>Sar</taxon>
        <taxon>Stramenopiles</taxon>
        <taxon>Oomycota</taxon>
        <taxon>Peronosporomycetes</taxon>
        <taxon>Peronosporales</taxon>
        <taxon>Peronosporaceae</taxon>
        <taxon>Bremia</taxon>
    </lineage>
</organism>
<dbReference type="GeneID" id="94351534"/>
<protein>
    <submittedName>
        <fullName evidence="1">Uncharacterized protein</fullName>
    </submittedName>
</protein>
<keyword evidence="2" id="KW-1185">Reference proteome</keyword>
<dbReference type="EMBL" id="SHOA02000018">
    <property type="protein sequence ID" value="TDH73773.1"/>
    <property type="molecule type" value="Genomic_DNA"/>
</dbReference>
<accession>A0A976IL39</accession>
<evidence type="ECO:0000313" key="1">
    <source>
        <dbReference type="EMBL" id="TDH73773.1"/>
    </source>
</evidence>
<proteinExistence type="predicted"/>
<evidence type="ECO:0000313" key="2">
    <source>
        <dbReference type="Proteomes" id="UP000294530"/>
    </source>
</evidence>
<sequence>MPIIDWVHEIRVPKLQRSGPPLLVLQIWGRQYSGFVHKVKLDMLPDLCEGWEVYHNISPL</sequence>
<comment type="caution">
    <text evidence="1">The sequence shown here is derived from an EMBL/GenBank/DDBJ whole genome shotgun (WGS) entry which is preliminary data.</text>
</comment>
<dbReference type="KEGG" id="blac:94351534"/>
<name>A0A976IL39_BRELC</name>
<dbReference type="RefSeq" id="XP_067823271.1">
    <property type="nucleotide sequence ID" value="XM_067965863.1"/>
</dbReference>
<dbReference type="AlphaFoldDB" id="A0A976IL39"/>
<gene>
    <name evidence="1" type="ORF">CCR75_007806</name>
</gene>